<evidence type="ECO:0000259" key="5">
    <source>
        <dbReference type="PROSITE" id="PS50075"/>
    </source>
</evidence>
<evidence type="ECO:0000256" key="3">
    <source>
        <dbReference type="ARBA" id="ARBA00022450"/>
    </source>
</evidence>
<dbReference type="Gene3D" id="1.10.10.1830">
    <property type="entry name" value="Non-ribosomal peptide synthase, adenylation domain"/>
    <property type="match status" value="1"/>
</dbReference>
<dbReference type="InterPro" id="IPR044894">
    <property type="entry name" value="TubC_N_sf"/>
</dbReference>
<protein>
    <submittedName>
        <fullName evidence="6">Amino acid adenylation domain-containing protein</fullName>
    </submittedName>
</protein>
<dbReference type="Gene3D" id="1.10.1200.10">
    <property type="entry name" value="ACP-like"/>
    <property type="match status" value="2"/>
</dbReference>
<dbReference type="FunFam" id="3.40.50.12780:FF:000012">
    <property type="entry name" value="Non-ribosomal peptide synthetase"/>
    <property type="match status" value="2"/>
</dbReference>
<keyword evidence="4" id="KW-0597">Phosphoprotein</keyword>
<reference evidence="6 7" key="1">
    <citation type="submission" date="2018-08" db="EMBL/GenBank/DDBJ databases">
        <authorList>
            <person name="Khan S.A."/>
            <person name="Jeon C.O."/>
            <person name="Chun B.H."/>
            <person name="Jeong S.E."/>
        </authorList>
    </citation>
    <scope>NUCLEOTIDE SEQUENCE [LARGE SCALE GENOMIC DNA]</scope>
    <source>
        <strain evidence="6 7">S-16</strain>
    </source>
</reference>
<comment type="similarity">
    <text evidence="2">Belongs to the ATP-dependent AMP-binding enzyme family.</text>
</comment>
<proteinExistence type="inferred from homology"/>
<dbReference type="CDD" id="cd05930">
    <property type="entry name" value="A_NRPS"/>
    <property type="match status" value="1"/>
</dbReference>
<dbReference type="FunFam" id="3.30.300.30:FF:000010">
    <property type="entry name" value="Enterobactin synthetase component F"/>
    <property type="match status" value="2"/>
</dbReference>
<evidence type="ECO:0000256" key="1">
    <source>
        <dbReference type="ARBA" id="ARBA00001957"/>
    </source>
</evidence>
<sequence length="2734" mass="298708">MTLAKLLTELEEKGVSLSLKGEELAVRAEEGVLDDDKLLNLLRANKQALIERLKSGQRIGSVAADTSAGIPPDCERITPAMLPLVTLTDEQIDGLVRRIEGGAANVQDIYPLAPLQEGILFHHLAATEGDPYLLWNALACSSRAKVDEYLRALQAVIDRHDVLRTSVHWEDLPEPVQVVWRQVRIAVDELTLDPADGDIAGQLKDRYDPRRMGIDVQRAPLMHVAVAQDVPNGRWVLLLLYHHLVVDHRTADLVHEEIMAQFLGRAGELPAPVPFKRFVAQARRGLPREEHEAFFRDMLGTVDEPTLPFGLADVRGQAHDITEHRELLEDALARRLRDGARRLNASAASVFHLAWARVLACVSGREDVVFGTLMLGRLQGGADAGRALGLFINTLPLRMQVDSEGVGAALRRTHGLLTQLLRHEHAPLSLARRCSGLDAATPLFSALFNYRHSAAAATPGTDGNGFGIELLGGEDLTNYPVTFSVDDLGEGFMLTAQVQSPADPARLCAYMRTVLEHLVQALETAPATPVRALDVLPAQERHRLITEWNPPHTAISAWPCLHEQFEAQVARTPHAVALAFGDLQLSYGELNARANRLARHLRARGIAPGARVALCFERSADMVVAVLATLKVGAAYVPLDPAYPAQRLVFMCRDSGPSAVLTHGAVSQPVRDAIDACLLERPDAVPLVDLDADAAAWSSLADGNLPAEAIGVGSHDVAYVIYTSGSTGQPKGVMVEHANVMRLFASTQAKFSFDDRDVWTLFHSYAFDFSVWEIWGALLHGGRLVVVPYEVSRSPDQFHALLRDQRVTVLNQTPTAFQQLIEADREAPRGTLSLRTVIFGGEALNVNALAPWFAKHGDELPRLVNMYGITETTVHVTHWPLSAGTVSRLCIGRPIADLTAYVLDAAMNPVPIGVPGELHVGGAGVARGYLNRPELTAQRFVRDPFSPQPGARLYKTGDLARFLPDGNLEYLGRNDAQVKIRGFRIELGEIESAIVALPQVREAVVLSREDSSGPKQLVAYVVAEGEADALVLRAALARTLPDYMVPAQLVMMDALPLTANGKVDRHRLPSVQQQTAVYEAPRTTTESTLASIWGEVLRCDAVGIHDNFFALGGDSIRSITILTRAKAAGLPFAVVELFREQTIANLARLIDERASTQALPSQAADAGAPEDDEAYPLTMLQMGMLFHNQASAQAALYHDVFSYTVEVPAWDEAVFRRVIAAMARRHPVLRTAFDLRGGDEPLQRVHAHASIPLVVSDWTMHAREAQEQLLARFLAEERSTGFDLAVPSLMRLFVQLRSERSIQYTISFHHAILDGWSVAAFQTELFQQYLGALSNPRQSFSLPPLATTPKAVVSLEQQALRSPDHRAFWSQHLAGHSMTALPARLPDAPGGTARWDTTFAVDSTVRDRLHALATELRVPMRSVLLAAHLRVLSLVSGTTDVVTGLVCNVRPEAADGDKVLGLFLNTLPLRLRMQKGRWVDLIADTFKAELDVIEHRAYPYFQIFADNGRVPLYEAGFNYVNFHVYDALQEQGGFSAQASESHEATNLALSASFTDTAHGLAVILRVDPSRLSAAQSQRLFGYYRSVLEEMAAHPQADHSACDLLPSAERERMLVTWNATQSVIETDVCVHELIEAQARQRGASVAVSCEGQALSYAELDAQANQLAHHLRRLGVGAEQRVAVCMQRSVQMVVALLAVWKAGGAYVPLDPAYPQARLAHMMGDSTPRALLTDRAARERLPALDVPVIELDAAQRAWDGESRGPVQGTGVTASNLAYVIYTSGSTGQPKGVMVEHRHLANLIGWHCQAFELKAGDRASSVAGFGFDAVVWEMWPALSVGAQLCMPGPQCGQDPQALLAWWEQEALDVSFLPTPIAEHAFATGRRHRTLRRLLIGGDRLRQMPARALGFELVNNYGPTEATVVATSGVLQPGVPVLHIGRPIANTAIYLLDEHRRPVPQGVAGELYIGGAQVARGYLNQPQLTSERFVSDPFAGAGARMYRTGDLARHLEDGSIEFLGRNDAQVKVRGVRIELGEIEAALLAHEAVSQAVVVAREDAGETRLVAYCTAPEGVVLEAAQLKQWLQRTLAQHMLPQAVVQLPALPLTANGKIDRQALPAPQDGADPSRAYEAPVGDTEARLAQIWAEVLRVERVGRHDNFFELGGHSLSAVWVAERMRNEGMAVDVRQLLSAPTIAALAGASRGDLGMVEVPDNLIAAGCERITPEMLPLVSLDAGHIERIVSQVPGGAANVQDIYPLAPLQEGILFHHLVSSDGDPYLLHATLAFDTRATMERYLQALQQVVDRHDMLRTAIHWEGLPEAVQVVLRHAPLIVDVVELDADGGEAHAQLLARVDPARFRLDVRQAPLLRIVAARDPAGERWLVLLLFHHLAIDHTTLEEVQEEVLACLAGEADRLPRALPFRNFVAQARQGVPAQSHEAFFRQMLGYVDEPSAPFGMVDAKGDGSLIVHARQAVDSELAQRLRAAARTQGVSAASIFHLAWALVLARACGRDDVVFGTVLLGRAHGGSGSDRVLGLFINTLPVRVRLQGIDVRSALHDLHGMLAQLMQHEHASLALAQRCSGVAAPAPLFSAGLNYRHSARTVSRSQEFSEAERRAVAGIEMLAMEERSSYPFSLVVDDLGADFGLHVMVQTPISPEQVCRYMQTALEGLVQALESRPKQPVRELEVLPAEERERVLVGWNETRRPYERDRCVHELIEARAAMQGQATALVQGEHSLSY</sequence>
<dbReference type="InterPro" id="IPR020845">
    <property type="entry name" value="AMP-binding_CS"/>
</dbReference>
<dbReference type="InterPro" id="IPR025110">
    <property type="entry name" value="AMP-bd_C"/>
</dbReference>
<evidence type="ECO:0000256" key="2">
    <source>
        <dbReference type="ARBA" id="ARBA00006432"/>
    </source>
</evidence>
<dbReference type="GO" id="GO:0044550">
    <property type="term" value="P:secondary metabolite biosynthetic process"/>
    <property type="evidence" value="ECO:0007669"/>
    <property type="project" value="UniProtKB-ARBA"/>
</dbReference>
<keyword evidence="3" id="KW-0596">Phosphopantetheine</keyword>
<dbReference type="RefSeq" id="WP_124543975.1">
    <property type="nucleotide sequence ID" value="NZ_QUSW01000018.1"/>
</dbReference>
<dbReference type="GO" id="GO:0005737">
    <property type="term" value="C:cytoplasm"/>
    <property type="evidence" value="ECO:0007669"/>
    <property type="project" value="TreeGrafter"/>
</dbReference>
<dbReference type="SUPFAM" id="SSF47336">
    <property type="entry name" value="ACP-like"/>
    <property type="match status" value="2"/>
</dbReference>
<dbReference type="GO" id="GO:0003824">
    <property type="term" value="F:catalytic activity"/>
    <property type="evidence" value="ECO:0007669"/>
    <property type="project" value="InterPro"/>
</dbReference>
<evidence type="ECO:0000313" key="6">
    <source>
        <dbReference type="EMBL" id="RQP21149.1"/>
    </source>
</evidence>
<dbReference type="Gene3D" id="3.30.559.30">
    <property type="entry name" value="Nonribosomal peptide synthetase, condensation domain"/>
    <property type="match status" value="3"/>
</dbReference>
<dbReference type="SUPFAM" id="SSF56801">
    <property type="entry name" value="Acetyl-CoA synthetase-like"/>
    <property type="match status" value="3"/>
</dbReference>
<dbReference type="CDD" id="cd19544">
    <property type="entry name" value="E-C_NRPS"/>
    <property type="match status" value="2"/>
</dbReference>
<dbReference type="Gene3D" id="3.30.300.30">
    <property type="match status" value="2"/>
</dbReference>
<dbReference type="FunFam" id="3.40.50.980:FF:000001">
    <property type="entry name" value="Non-ribosomal peptide synthetase"/>
    <property type="match status" value="2"/>
</dbReference>
<reference evidence="6 7" key="2">
    <citation type="submission" date="2018-12" db="EMBL/GenBank/DDBJ databases">
        <title>Rhizobacter gummiphilus sp. nov., a rubber-degrading bacterium isolated from the soil of a botanical garden in Japan.</title>
        <authorList>
            <person name="Shunsuke S.S."/>
        </authorList>
    </citation>
    <scope>NUCLEOTIDE SEQUENCE [LARGE SCALE GENOMIC DNA]</scope>
    <source>
        <strain evidence="6 7">S-16</strain>
    </source>
</reference>
<name>A0A3N7JI75_9BURK</name>
<dbReference type="InterPro" id="IPR001242">
    <property type="entry name" value="Condensation_dom"/>
</dbReference>
<comment type="cofactor">
    <cofactor evidence="1">
        <name>pantetheine 4'-phosphate</name>
        <dbReference type="ChEBI" id="CHEBI:47942"/>
    </cofactor>
</comment>
<keyword evidence="7" id="KW-1185">Reference proteome</keyword>
<dbReference type="InterPro" id="IPR036736">
    <property type="entry name" value="ACP-like_sf"/>
</dbReference>
<dbReference type="GO" id="GO:0043041">
    <property type="term" value="P:amino acid activation for nonribosomal peptide biosynthetic process"/>
    <property type="evidence" value="ECO:0007669"/>
    <property type="project" value="TreeGrafter"/>
</dbReference>
<dbReference type="InterPro" id="IPR000873">
    <property type="entry name" value="AMP-dep_synth/lig_dom"/>
</dbReference>
<dbReference type="NCBIfam" id="NF003417">
    <property type="entry name" value="PRK04813.1"/>
    <property type="match status" value="2"/>
</dbReference>
<gene>
    <name evidence="6" type="ORF">DZC73_29365</name>
</gene>
<dbReference type="PROSITE" id="PS50075">
    <property type="entry name" value="CARRIER"/>
    <property type="match status" value="2"/>
</dbReference>
<dbReference type="Gene3D" id="3.30.559.10">
    <property type="entry name" value="Chloramphenicol acetyltransferase-like domain"/>
    <property type="match status" value="3"/>
</dbReference>
<dbReference type="FunFam" id="2.30.38.10:FF:000001">
    <property type="entry name" value="Non-ribosomal peptide synthetase PvdI"/>
    <property type="match status" value="2"/>
</dbReference>
<feature type="domain" description="Carrier" evidence="5">
    <location>
        <begin position="2127"/>
        <end position="2201"/>
    </location>
</feature>
<dbReference type="PROSITE" id="PS00455">
    <property type="entry name" value="AMP_BINDING"/>
    <property type="match status" value="2"/>
</dbReference>
<dbReference type="PROSITE" id="PS00012">
    <property type="entry name" value="PHOSPHOPANTETHEINE"/>
    <property type="match status" value="1"/>
</dbReference>
<dbReference type="PANTHER" id="PTHR45527">
    <property type="entry name" value="NONRIBOSOMAL PEPTIDE SYNTHETASE"/>
    <property type="match status" value="1"/>
</dbReference>
<dbReference type="Pfam" id="PF13193">
    <property type="entry name" value="AMP-binding_C"/>
    <property type="match status" value="2"/>
</dbReference>
<dbReference type="Gene3D" id="3.40.50.980">
    <property type="match status" value="4"/>
</dbReference>
<dbReference type="InterPro" id="IPR045851">
    <property type="entry name" value="AMP-bd_C_sf"/>
</dbReference>
<dbReference type="InterPro" id="IPR041464">
    <property type="entry name" value="TubC_N"/>
</dbReference>
<dbReference type="Pfam" id="PF00550">
    <property type="entry name" value="PP-binding"/>
    <property type="match status" value="2"/>
</dbReference>
<evidence type="ECO:0000256" key="4">
    <source>
        <dbReference type="ARBA" id="ARBA00022553"/>
    </source>
</evidence>
<dbReference type="FunFam" id="1.10.1200.10:FF:000005">
    <property type="entry name" value="Nonribosomal peptide synthetase 1"/>
    <property type="match status" value="2"/>
</dbReference>
<dbReference type="InterPro" id="IPR009081">
    <property type="entry name" value="PP-bd_ACP"/>
</dbReference>
<accession>A0A3N7JI75</accession>
<organism evidence="6 7">
    <name type="scientific">Piscinibacter terrae</name>
    <dbReference type="NCBI Taxonomy" id="2496871"/>
    <lineage>
        <taxon>Bacteria</taxon>
        <taxon>Pseudomonadati</taxon>
        <taxon>Pseudomonadota</taxon>
        <taxon>Betaproteobacteria</taxon>
        <taxon>Burkholderiales</taxon>
        <taxon>Sphaerotilaceae</taxon>
        <taxon>Piscinibacter</taxon>
    </lineage>
</organism>
<dbReference type="Pfam" id="PF18563">
    <property type="entry name" value="TubC_N"/>
    <property type="match status" value="1"/>
</dbReference>
<dbReference type="SUPFAM" id="SSF52777">
    <property type="entry name" value="CoA-dependent acyltransferases"/>
    <property type="match status" value="6"/>
</dbReference>
<dbReference type="Pfam" id="PF00668">
    <property type="entry name" value="Condensation"/>
    <property type="match status" value="3"/>
</dbReference>
<dbReference type="InterPro" id="IPR023213">
    <property type="entry name" value="CAT-like_dom_sf"/>
</dbReference>
<dbReference type="InterPro" id="IPR006162">
    <property type="entry name" value="Ppantetheine_attach_site"/>
</dbReference>
<dbReference type="CDD" id="cd17643">
    <property type="entry name" value="A_NRPS_Cytc1-like"/>
    <property type="match status" value="1"/>
</dbReference>
<evidence type="ECO:0000313" key="7">
    <source>
        <dbReference type="Proteomes" id="UP000267464"/>
    </source>
</evidence>
<dbReference type="Pfam" id="PF00501">
    <property type="entry name" value="AMP-binding"/>
    <property type="match status" value="2"/>
</dbReference>
<comment type="caution">
    <text evidence="6">The sequence shown here is derived from an EMBL/GenBank/DDBJ whole genome shotgun (WGS) entry which is preliminary data.</text>
</comment>
<feature type="domain" description="Carrier" evidence="5">
    <location>
        <begin position="1080"/>
        <end position="1154"/>
    </location>
</feature>
<dbReference type="FunFam" id="3.40.50.980:FF:000002">
    <property type="entry name" value="Enterobactin synthetase component F"/>
    <property type="match status" value="1"/>
</dbReference>
<feature type="non-terminal residue" evidence="6">
    <location>
        <position position="2734"/>
    </location>
</feature>
<dbReference type="OrthoDB" id="6297021at2"/>
<dbReference type="Gene3D" id="2.30.38.10">
    <property type="entry name" value="Luciferase, Domain 3"/>
    <property type="match status" value="2"/>
</dbReference>
<dbReference type="PANTHER" id="PTHR45527:SF1">
    <property type="entry name" value="FATTY ACID SYNTHASE"/>
    <property type="match status" value="1"/>
</dbReference>
<dbReference type="InterPro" id="IPR010071">
    <property type="entry name" value="AA_adenyl_dom"/>
</dbReference>
<dbReference type="EMBL" id="QUSW01000018">
    <property type="protein sequence ID" value="RQP21149.1"/>
    <property type="molecule type" value="Genomic_DNA"/>
</dbReference>
<dbReference type="NCBIfam" id="TIGR01733">
    <property type="entry name" value="AA-adenyl-dom"/>
    <property type="match status" value="2"/>
</dbReference>
<dbReference type="GO" id="GO:0031177">
    <property type="term" value="F:phosphopantetheine binding"/>
    <property type="evidence" value="ECO:0007669"/>
    <property type="project" value="TreeGrafter"/>
</dbReference>
<dbReference type="Proteomes" id="UP000267464">
    <property type="component" value="Unassembled WGS sequence"/>
</dbReference>